<keyword evidence="5 7" id="KW-0460">Magnesium</keyword>
<dbReference type="InterPro" id="IPR016055">
    <property type="entry name" value="A-D-PHexomutase_a/b/a-I/II/III"/>
</dbReference>
<dbReference type="Pfam" id="PF00408">
    <property type="entry name" value="PGM_PMM_IV"/>
    <property type="match status" value="1"/>
</dbReference>
<evidence type="ECO:0000256" key="4">
    <source>
        <dbReference type="ARBA" id="ARBA00022723"/>
    </source>
</evidence>
<feature type="domain" description="Alpha-D-phosphohexomutase alpha/beta/alpha" evidence="9">
    <location>
        <begin position="16"/>
        <end position="129"/>
    </location>
</feature>
<sequence>MHGTFGWETPQILDAVFKAYDIRGTVPDEIDARFAHSLGMAAGVRALELGARAMVVGRDGRLSSVELAAALQAGLRSAGLHVIDIGMATTPMVYFAARLMDTGAGIAVTGSHNPPAHNGFKIVLDGASLYGDGITALRDAMRLPIESASVAGGRTQMQIQPCYAARLVGDIRLARPMKIAIDCGSGVAGAVAPALFRALGCEVTELFCEVDGAFPGHHPDPADPQNLQDLIYCLRYSDCEVGLAFDGDGDRLGVVTKSGQIIWPDRQLILFARDVLARNPGAEILYDVKCSRHVARAITEAGGKATMWKTGHSLIKAKMRETGALLAGEMSGHIFFKERWYGFDDGIYAAARLLEILSGAPNPSALLESLPQSCATPEIKLETTQGEQFELVEALRAGGQFPGALSINDLDGVRVDYADGFGLARPSNTTPTVVLRFEGDSVAALARIEEDFRNAFRRVAPHIRLPF</sequence>
<evidence type="ECO:0000256" key="7">
    <source>
        <dbReference type="RuleBase" id="RU004326"/>
    </source>
</evidence>
<dbReference type="InterPro" id="IPR005845">
    <property type="entry name" value="A-D-PHexomutase_a/b/a-II"/>
</dbReference>
<dbReference type="InterPro" id="IPR016066">
    <property type="entry name" value="A-D-PHexomutase_CS"/>
</dbReference>
<evidence type="ECO:0000256" key="5">
    <source>
        <dbReference type="ARBA" id="ARBA00022842"/>
    </source>
</evidence>
<evidence type="ECO:0000256" key="3">
    <source>
        <dbReference type="ARBA" id="ARBA00022553"/>
    </source>
</evidence>
<feature type="domain" description="Alpha-D-phosphohexomutase alpha/beta/alpha" evidence="11">
    <location>
        <begin position="264"/>
        <end position="372"/>
    </location>
</feature>
<gene>
    <name evidence="12" type="ORF">AL504_28250</name>
</gene>
<dbReference type="PANTHER" id="PTHR43771:SF2">
    <property type="entry name" value="PHOSPHOMANNOMUTASE_PHOSPHOGLUCOMUTASE"/>
    <property type="match status" value="1"/>
</dbReference>
<evidence type="ECO:0000256" key="6">
    <source>
        <dbReference type="ARBA" id="ARBA00023235"/>
    </source>
</evidence>
<dbReference type="SUPFAM" id="SSF53738">
    <property type="entry name" value="Phosphoglucomutase, first 3 domains"/>
    <property type="match status" value="3"/>
</dbReference>
<dbReference type="GeneID" id="92898947"/>
<comment type="cofactor">
    <cofactor evidence="1">
        <name>Mg(2+)</name>
        <dbReference type="ChEBI" id="CHEBI:18420"/>
    </cofactor>
</comment>
<dbReference type="Pfam" id="PF02879">
    <property type="entry name" value="PGM_PMM_II"/>
    <property type="match status" value="1"/>
</dbReference>
<organism evidence="12 13">
    <name type="scientific">Alcaligenes xylosoxydans xylosoxydans</name>
    <name type="common">Achromobacter xylosoxidans</name>
    <dbReference type="NCBI Taxonomy" id="85698"/>
    <lineage>
        <taxon>Bacteria</taxon>
        <taxon>Pseudomonadati</taxon>
        <taxon>Pseudomonadota</taxon>
        <taxon>Betaproteobacteria</taxon>
        <taxon>Burkholderiales</taxon>
        <taxon>Alcaligenaceae</taxon>
        <taxon>Achromobacter</taxon>
    </lineage>
</organism>
<dbReference type="InterPro" id="IPR005843">
    <property type="entry name" value="A-D-PHexomutase_C"/>
</dbReference>
<evidence type="ECO:0000256" key="1">
    <source>
        <dbReference type="ARBA" id="ARBA00001946"/>
    </source>
</evidence>
<feature type="domain" description="Alpha-D-phosphohexomutase alpha/beta/alpha" evidence="10">
    <location>
        <begin position="173"/>
        <end position="259"/>
    </location>
</feature>
<name>A0A0X8P4A4_ALCXX</name>
<feature type="domain" description="Alpha-D-phosphohexomutase C-terminal" evidence="8">
    <location>
        <begin position="378"/>
        <end position="454"/>
    </location>
</feature>
<dbReference type="GO" id="GO:0000287">
    <property type="term" value="F:magnesium ion binding"/>
    <property type="evidence" value="ECO:0007669"/>
    <property type="project" value="InterPro"/>
</dbReference>
<dbReference type="GO" id="GO:0005975">
    <property type="term" value="P:carbohydrate metabolic process"/>
    <property type="evidence" value="ECO:0007669"/>
    <property type="project" value="InterPro"/>
</dbReference>
<dbReference type="EC" id="5.4.2.8" evidence="12"/>
<dbReference type="GO" id="GO:0004615">
    <property type="term" value="F:phosphomannomutase activity"/>
    <property type="evidence" value="ECO:0007669"/>
    <property type="project" value="UniProtKB-EC"/>
</dbReference>
<evidence type="ECO:0000256" key="2">
    <source>
        <dbReference type="ARBA" id="ARBA00010231"/>
    </source>
</evidence>
<dbReference type="InterPro" id="IPR036900">
    <property type="entry name" value="A-D-PHexomutase_C_sf"/>
</dbReference>
<dbReference type="Gene3D" id="3.30.310.50">
    <property type="entry name" value="Alpha-D-phosphohexomutase, C-terminal domain"/>
    <property type="match status" value="1"/>
</dbReference>
<dbReference type="InterPro" id="IPR005846">
    <property type="entry name" value="A-D-PHexomutase_a/b/a-III"/>
</dbReference>
<dbReference type="EC" id="5.4.2.2" evidence="12"/>
<dbReference type="InterPro" id="IPR005841">
    <property type="entry name" value="Alpha-D-phosphohexomutase_SF"/>
</dbReference>
<evidence type="ECO:0000259" key="11">
    <source>
        <dbReference type="Pfam" id="PF02880"/>
    </source>
</evidence>
<dbReference type="SUPFAM" id="SSF55957">
    <property type="entry name" value="Phosphoglucomutase, C-terminal domain"/>
    <property type="match status" value="1"/>
</dbReference>
<keyword evidence="3" id="KW-0597">Phosphoprotein</keyword>
<dbReference type="PRINTS" id="PR00509">
    <property type="entry name" value="PGMPMM"/>
</dbReference>
<comment type="similarity">
    <text evidence="2 7">Belongs to the phosphohexose mutase family.</text>
</comment>
<evidence type="ECO:0000313" key="12">
    <source>
        <dbReference type="EMBL" id="AMG39549.1"/>
    </source>
</evidence>
<dbReference type="Gene3D" id="3.40.120.10">
    <property type="entry name" value="Alpha-D-Glucose-1,6-Bisphosphate, subunit A, domain 3"/>
    <property type="match status" value="3"/>
</dbReference>
<proteinExistence type="inferred from homology"/>
<keyword evidence="4 7" id="KW-0479">Metal-binding</keyword>
<protein>
    <submittedName>
        <fullName evidence="12">Phosphomannomutase/phosphoglucomutase</fullName>
        <ecNumber evidence="12">5.4.2.2</ecNumber>
        <ecNumber evidence="12">5.4.2.8</ecNumber>
    </submittedName>
</protein>
<evidence type="ECO:0000259" key="9">
    <source>
        <dbReference type="Pfam" id="PF02878"/>
    </source>
</evidence>
<dbReference type="Pfam" id="PF02878">
    <property type="entry name" value="PGM_PMM_I"/>
    <property type="match status" value="1"/>
</dbReference>
<evidence type="ECO:0000313" key="13">
    <source>
        <dbReference type="Proteomes" id="UP000060602"/>
    </source>
</evidence>
<dbReference type="EMBL" id="CP014060">
    <property type="protein sequence ID" value="AMG39549.1"/>
    <property type="molecule type" value="Genomic_DNA"/>
</dbReference>
<evidence type="ECO:0000259" key="10">
    <source>
        <dbReference type="Pfam" id="PF02879"/>
    </source>
</evidence>
<dbReference type="RefSeq" id="WP_006390288.1">
    <property type="nucleotide sequence ID" value="NZ_CP014060.2"/>
</dbReference>
<dbReference type="CDD" id="cd03089">
    <property type="entry name" value="PMM_PGM"/>
    <property type="match status" value="1"/>
</dbReference>
<accession>A0A0X8P4A4</accession>
<reference evidence="13" key="1">
    <citation type="submission" date="2015-12" db="EMBL/GenBank/DDBJ databases">
        <title>FDA dAtabase for Regulatory Grade micrObial Sequences (FDA-ARGOS): Supporting development and validation of Infectious Disease Dx tests.</title>
        <authorList>
            <person name="Case J."/>
            <person name="Tallon L."/>
            <person name="Sadzewicz L."/>
            <person name="Sengamalay N."/>
            <person name="Ott S."/>
            <person name="Godinez A."/>
            <person name="Nagaraj S."/>
            <person name="Nadendla S."/>
            <person name="Sichtig H."/>
        </authorList>
    </citation>
    <scope>NUCLEOTIDE SEQUENCE [LARGE SCALE GENOMIC DNA]</scope>
    <source>
        <strain evidence="13">FDAARGOS_147</strain>
    </source>
</reference>
<dbReference type="PROSITE" id="PS00710">
    <property type="entry name" value="PGM_PMM"/>
    <property type="match status" value="1"/>
</dbReference>
<dbReference type="PANTHER" id="PTHR43771">
    <property type="entry name" value="PHOSPHOMANNOMUTASE"/>
    <property type="match status" value="1"/>
</dbReference>
<dbReference type="GO" id="GO:0004614">
    <property type="term" value="F:phosphoglucomutase activity"/>
    <property type="evidence" value="ECO:0007669"/>
    <property type="project" value="UniProtKB-EC"/>
</dbReference>
<dbReference type="Pfam" id="PF02880">
    <property type="entry name" value="PGM_PMM_III"/>
    <property type="match status" value="1"/>
</dbReference>
<dbReference type="Proteomes" id="UP000060602">
    <property type="component" value="Chromosome"/>
</dbReference>
<dbReference type="AlphaFoldDB" id="A0A0X8P4A4"/>
<evidence type="ECO:0000259" key="8">
    <source>
        <dbReference type="Pfam" id="PF00408"/>
    </source>
</evidence>
<dbReference type="InterPro" id="IPR005844">
    <property type="entry name" value="A-D-PHexomutase_a/b/a-I"/>
</dbReference>
<keyword evidence="6 12" id="KW-0413">Isomerase</keyword>